<dbReference type="EMBL" id="JAWQEG010000366">
    <property type="protein sequence ID" value="KAK3891112.1"/>
    <property type="molecule type" value="Genomic_DNA"/>
</dbReference>
<comment type="caution">
    <text evidence="1">The sequence shown here is derived from an EMBL/GenBank/DDBJ whole genome shotgun (WGS) entry which is preliminary data.</text>
</comment>
<dbReference type="PANTHER" id="PTHR33395:SF22">
    <property type="entry name" value="REVERSE TRANSCRIPTASE DOMAIN-CONTAINING PROTEIN"/>
    <property type="match status" value="1"/>
</dbReference>
<protein>
    <submittedName>
        <fullName evidence="1">Uncharacterized protein</fullName>
    </submittedName>
</protein>
<gene>
    <name evidence="1" type="ORF">Pcinc_004981</name>
</gene>
<accession>A0AAE1L0Z8</accession>
<dbReference type="Proteomes" id="UP001286313">
    <property type="component" value="Unassembled WGS sequence"/>
</dbReference>
<reference evidence="1" key="1">
    <citation type="submission" date="2023-10" db="EMBL/GenBank/DDBJ databases">
        <title>Genome assemblies of two species of porcelain crab, Petrolisthes cinctipes and Petrolisthes manimaculis (Anomura: Porcellanidae).</title>
        <authorList>
            <person name="Angst P."/>
        </authorList>
    </citation>
    <scope>NUCLEOTIDE SEQUENCE</scope>
    <source>
        <strain evidence="1">PB745_01</strain>
        <tissue evidence="1">Gill</tissue>
    </source>
</reference>
<keyword evidence="2" id="KW-1185">Reference proteome</keyword>
<proteinExistence type="predicted"/>
<dbReference type="PANTHER" id="PTHR33395">
    <property type="entry name" value="TRANSCRIPTASE, PUTATIVE-RELATED-RELATED"/>
    <property type="match status" value="1"/>
</dbReference>
<dbReference type="AlphaFoldDB" id="A0AAE1L0Z8"/>
<evidence type="ECO:0000313" key="2">
    <source>
        <dbReference type="Proteomes" id="UP001286313"/>
    </source>
</evidence>
<name>A0AAE1L0Z8_PETCI</name>
<organism evidence="1 2">
    <name type="scientific">Petrolisthes cinctipes</name>
    <name type="common">Flat porcelain crab</name>
    <dbReference type="NCBI Taxonomy" id="88211"/>
    <lineage>
        <taxon>Eukaryota</taxon>
        <taxon>Metazoa</taxon>
        <taxon>Ecdysozoa</taxon>
        <taxon>Arthropoda</taxon>
        <taxon>Crustacea</taxon>
        <taxon>Multicrustacea</taxon>
        <taxon>Malacostraca</taxon>
        <taxon>Eumalacostraca</taxon>
        <taxon>Eucarida</taxon>
        <taxon>Decapoda</taxon>
        <taxon>Pleocyemata</taxon>
        <taxon>Anomura</taxon>
        <taxon>Galatheoidea</taxon>
        <taxon>Porcellanidae</taxon>
        <taxon>Petrolisthes</taxon>
    </lineage>
</organism>
<sequence>MIKQKVLDLREEFVPKIIISNKPKWKFEFPISLDLRKLIKDKNKAHRVWVAHRHYDNSETFRLKYVKLRNRCQQQCRKAKRNYEKGIAEQVKSQPKAFWKFANQKLKTKSCVAPLLANPENPHSLCHDEKDKAEILQKQFVSVHTKEPFGPTPEPPSHILDSVSEIFIPVASVEEKLRNLDISKSCGPDEMHPRILKELCSYSHGDDVGERCEGGEEGGGAARPNDQIEALFATIHFRTWHDRHAAALRSFHASHHHTSRRSSWFL</sequence>
<evidence type="ECO:0000313" key="1">
    <source>
        <dbReference type="EMBL" id="KAK3891112.1"/>
    </source>
</evidence>